<comment type="caution">
    <text evidence="2">The sequence shown here is derived from an EMBL/GenBank/DDBJ whole genome shotgun (WGS) entry which is preliminary data.</text>
</comment>
<organism evidence="2 3">
    <name type="scientific">Streptomyces crystallinus</name>
    <dbReference type="NCBI Taxonomy" id="68191"/>
    <lineage>
        <taxon>Bacteria</taxon>
        <taxon>Bacillati</taxon>
        <taxon>Actinomycetota</taxon>
        <taxon>Actinomycetes</taxon>
        <taxon>Kitasatosporales</taxon>
        <taxon>Streptomycetaceae</taxon>
        <taxon>Streptomyces</taxon>
    </lineage>
</organism>
<name>A0ABP3RZ09_9ACTN</name>
<accession>A0ABP3RZ09</accession>
<keyword evidence="3" id="KW-1185">Reference proteome</keyword>
<sequence length="125" mass="13644">MIKGRIPRPLAAPNCAARSTDKHPRQRDRQRPDPGDHSHQREAQRLLPTHGTHHGRQDLHRPARLHHQSERIHTGDAGLHNGPWGLSGTSTAGVDTGFNREPQGTLNSTATGASSRATDDTVQTP</sequence>
<feature type="compositionally biased region" description="Polar residues" evidence="1">
    <location>
        <begin position="102"/>
        <end position="125"/>
    </location>
</feature>
<feature type="compositionally biased region" description="Basic and acidic residues" evidence="1">
    <location>
        <begin position="19"/>
        <end position="44"/>
    </location>
</feature>
<dbReference type="EMBL" id="BAAACA010000038">
    <property type="protein sequence ID" value="GAA0617745.1"/>
    <property type="molecule type" value="Genomic_DNA"/>
</dbReference>
<proteinExistence type="predicted"/>
<evidence type="ECO:0000256" key="1">
    <source>
        <dbReference type="SAM" id="MobiDB-lite"/>
    </source>
</evidence>
<evidence type="ECO:0000313" key="3">
    <source>
        <dbReference type="Proteomes" id="UP001500668"/>
    </source>
</evidence>
<reference evidence="3" key="1">
    <citation type="journal article" date="2019" name="Int. J. Syst. Evol. Microbiol.">
        <title>The Global Catalogue of Microorganisms (GCM) 10K type strain sequencing project: providing services to taxonomists for standard genome sequencing and annotation.</title>
        <authorList>
            <consortium name="The Broad Institute Genomics Platform"/>
            <consortium name="The Broad Institute Genome Sequencing Center for Infectious Disease"/>
            <person name="Wu L."/>
            <person name="Ma J."/>
        </authorList>
    </citation>
    <scope>NUCLEOTIDE SEQUENCE [LARGE SCALE GENOMIC DNA]</scope>
    <source>
        <strain evidence="3">JCM 5067</strain>
    </source>
</reference>
<gene>
    <name evidence="2" type="ORF">GCM10010394_54980</name>
</gene>
<feature type="compositionally biased region" description="Basic and acidic residues" evidence="1">
    <location>
        <begin position="55"/>
        <end position="74"/>
    </location>
</feature>
<evidence type="ECO:0000313" key="2">
    <source>
        <dbReference type="EMBL" id="GAA0617745.1"/>
    </source>
</evidence>
<feature type="region of interest" description="Disordered" evidence="1">
    <location>
        <begin position="1"/>
        <end position="125"/>
    </location>
</feature>
<protein>
    <submittedName>
        <fullName evidence="2">Uncharacterized protein</fullName>
    </submittedName>
</protein>
<dbReference type="Proteomes" id="UP001500668">
    <property type="component" value="Unassembled WGS sequence"/>
</dbReference>